<reference evidence="3 5" key="2">
    <citation type="submission" date="2016-10" db="EMBL/GenBank/DDBJ databases">
        <authorList>
            <person name="de Groot N.N."/>
        </authorList>
    </citation>
    <scope>NUCLEOTIDE SEQUENCE [LARGE SCALE GENOMIC DNA]</scope>
    <source>
        <strain evidence="3 5">Z-7982</strain>
    </source>
</reference>
<evidence type="ECO:0000313" key="3">
    <source>
        <dbReference type="EMBL" id="SDW15206.1"/>
    </source>
</evidence>
<evidence type="ECO:0000313" key="2">
    <source>
        <dbReference type="EMBL" id="RNI08431.1"/>
    </source>
</evidence>
<evidence type="ECO:0000313" key="1">
    <source>
        <dbReference type="EMBL" id="APH38573.1"/>
    </source>
</evidence>
<dbReference type="KEGG" id="mhaz:BHR79_03110"/>
<dbReference type="OrthoDB" id="372107at2157"/>
<reference evidence="2 6" key="3">
    <citation type="submission" date="2018-10" db="EMBL/GenBank/DDBJ databases">
        <title>Cultivation of a novel Methanohalophilus strain from Kebrit Deep of the Red Sea and a genomic comparison of members of the genus Methanohalophilus.</title>
        <authorList>
            <person name="Guan Y."/>
            <person name="Ngugi D.K."/>
            <person name="Stingl U."/>
        </authorList>
    </citation>
    <scope>NUCLEOTIDE SEQUENCE [LARGE SCALE GENOMIC DNA]</scope>
    <source>
        <strain evidence="2 6">DSM 3094</strain>
    </source>
</reference>
<dbReference type="Proteomes" id="UP000186879">
    <property type="component" value="Chromosome"/>
</dbReference>
<dbReference type="EMBL" id="CP017921">
    <property type="protein sequence ID" value="APH38573.1"/>
    <property type="molecule type" value="Genomic_DNA"/>
</dbReference>
<evidence type="ECO:0000313" key="6">
    <source>
        <dbReference type="Proteomes" id="UP000267921"/>
    </source>
</evidence>
<dbReference type="Pfam" id="PF04255">
    <property type="entry name" value="DUF433"/>
    <property type="match status" value="1"/>
</dbReference>
<dbReference type="AlphaFoldDB" id="A0A1L3Q157"/>
<dbReference type="EMBL" id="FNMU01000001">
    <property type="protein sequence ID" value="SDW15206.1"/>
    <property type="molecule type" value="Genomic_DNA"/>
</dbReference>
<dbReference type="Gene3D" id="1.10.10.10">
    <property type="entry name" value="Winged helix-like DNA-binding domain superfamily/Winged helix DNA-binding domain"/>
    <property type="match status" value="1"/>
</dbReference>
<evidence type="ECO:0000313" key="5">
    <source>
        <dbReference type="Proteomes" id="UP000198669"/>
    </source>
</evidence>
<accession>A0A1L3Q157</accession>
<evidence type="ECO:0000313" key="4">
    <source>
        <dbReference type="Proteomes" id="UP000186879"/>
    </source>
</evidence>
<dbReference type="InterPro" id="IPR036388">
    <property type="entry name" value="WH-like_DNA-bd_sf"/>
</dbReference>
<dbReference type="InterPro" id="IPR007367">
    <property type="entry name" value="DUF433"/>
</dbReference>
<sequence length="63" mass="7462">MVEYQLSLLSGRFSWCWLGFKGTRISVDFVIELLENNWTFDDILKNYPQLEKEDILAAVRYVS</sequence>
<gene>
    <name evidence="1" type="ORF">BHR79_03110</name>
    <name evidence="2" type="ORF">EFE40_07760</name>
    <name evidence="3" type="ORF">SAMN04515625_0454</name>
</gene>
<organism evidence="1 4">
    <name type="scientific">Methanohalophilus halophilus</name>
    <dbReference type="NCBI Taxonomy" id="2177"/>
    <lineage>
        <taxon>Archaea</taxon>
        <taxon>Methanobacteriati</taxon>
        <taxon>Methanobacteriota</taxon>
        <taxon>Stenosarchaea group</taxon>
        <taxon>Methanomicrobia</taxon>
        <taxon>Methanosarcinales</taxon>
        <taxon>Methanosarcinaceae</taxon>
        <taxon>Methanohalophilus</taxon>
    </lineage>
</organism>
<proteinExistence type="predicted"/>
<dbReference type="SUPFAM" id="SSF46689">
    <property type="entry name" value="Homeodomain-like"/>
    <property type="match status" value="1"/>
</dbReference>
<name>A0A1L3Q157_9EURY</name>
<dbReference type="EMBL" id="RJJG01000005">
    <property type="protein sequence ID" value="RNI08431.1"/>
    <property type="molecule type" value="Genomic_DNA"/>
</dbReference>
<keyword evidence="4" id="KW-1185">Reference proteome</keyword>
<dbReference type="InterPro" id="IPR009057">
    <property type="entry name" value="Homeodomain-like_sf"/>
</dbReference>
<dbReference type="Proteomes" id="UP000267921">
    <property type="component" value="Unassembled WGS sequence"/>
</dbReference>
<dbReference type="Proteomes" id="UP000198669">
    <property type="component" value="Unassembled WGS sequence"/>
</dbReference>
<protein>
    <submittedName>
        <fullName evidence="2">DUF433 domain-containing protein</fullName>
    </submittedName>
</protein>
<reference evidence="1 4" key="1">
    <citation type="submission" date="2016-10" db="EMBL/GenBank/DDBJ databases">
        <title>Methanohalophilus halophilus.</title>
        <authorList>
            <person name="L'haridon S."/>
        </authorList>
    </citation>
    <scope>NUCLEOTIDE SEQUENCE [LARGE SCALE GENOMIC DNA]</scope>
    <source>
        <strain evidence="1 4">Z-7982</strain>
    </source>
</reference>